<dbReference type="EMBL" id="HACG01051062">
    <property type="protein sequence ID" value="CEK97933.1"/>
    <property type="molecule type" value="Transcribed_RNA"/>
</dbReference>
<organism evidence="1">
    <name type="scientific">Arion vulgaris</name>
    <dbReference type="NCBI Taxonomy" id="1028688"/>
    <lineage>
        <taxon>Eukaryota</taxon>
        <taxon>Metazoa</taxon>
        <taxon>Spiralia</taxon>
        <taxon>Lophotrochozoa</taxon>
        <taxon>Mollusca</taxon>
        <taxon>Gastropoda</taxon>
        <taxon>Heterobranchia</taxon>
        <taxon>Euthyneura</taxon>
        <taxon>Panpulmonata</taxon>
        <taxon>Eupulmonata</taxon>
        <taxon>Stylommatophora</taxon>
        <taxon>Helicina</taxon>
        <taxon>Arionoidea</taxon>
        <taxon>Arionidae</taxon>
        <taxon>Arion</taxon>
    </lineage>
</organism>
<name>A0A0B7BYB7_9EUPU</name>
<sequence>DGTMQFIEVGPTGNKNKKLIAVPITLSKTPGDMKGQQSTMVALPVSGMGQSRIVPILNSPTVSNQLKRAPTQQIVLRLPSTSHPTAVSSG</sequence>
<accession>A0A0B7BYB7</accession>
<protein>
    <submittedName>
        <fullName evidence="1">Uncharacterized protein</fullName>
    </submittedName>
</protein>
<reference evidence="1" key="1">
    <citation type="submission" date="2014-12" db="EMBL/GenBank/DDBJ databases">
        <title>Insight into the proteome of Arion vulgaris.</title>
        <authorList>
            <person name="Aradska J."/>
            <person name="Bulat T."/>
            <person name="Smidak R."/>
            <person name="Sarate P."/>
            <person name="Gangsoo J."/>
            <person name="Sialana F."/>
            <person name="Bilban M."/>
            <person name="Lubec G."/>
        </authorList>
    </citation>
    <scope>NUCLEOTIDE SEQUENCE</scope>
    <source>
        <tissue evidence="1">Skin</tissue>
    </source>
</reference>
<feature type="non-terminal residue" evidence="1">
    <location>
        <position position="90"/>
    </location>
</feature>
<evidence type="ECO:0000313" key="1">
    <source>
        <dbReference type="EMBL" id="CEK97933.1"/>
    </source>
</evidence>
<feature type="non-terminal residue" evidence="1">
    <location>
        <position position="1"/>
    </location>
</feature>
<gene>
    <name evidence="1" type="primary">ORF217298</name>
</gene>
<proteinExistence type="predicted"/>
<dbReference type="AlphaFoldDB" id="A0A0B7BYB7"/>